<organism evidence="1 2">
    <name type="scientific">Mycoplasmopsis columboralis</name>
    <dbReference type="NCBI Taxonomy" id="171282"/>
    <lineage>
        <taxon>Bacteria</taxon>
        <taxon>Bacillati</taxon>
        <taxon>Mycoplasmatota</taxon>
        <taxon>Mycoplasmoidales</taxon>
        <taxon>Metamycoplasmataceae</taxon>
        <taxon>Mycoplasmopsis</taxon>
    </lineage>
</organism>
<keyword evidence="1" id="KW-0418">Kinase</keyword>
<dbReference type="InterPro" id="IPR027417">
    <property type="entry name" value="P-loop_NTPase"/>
</dbReference>
<reference evidence="1 2" key="1">
    <citation type="submission" date="2019-01" db="EMBL/GenBank/DDBJ databases">
        <authorList>
            <consortium name="Pathogen Informatics"/>
        </authorList>
    </citation>
    <scope>NUCLEOTIDE SEQUENCE [LARGE SCALE GENOMIC DNA]</scope>
    <source>
        <strain evidence="1 2">NCTC10179</strain>
    </source>
</reference>
<dbReference type="OrthoDB" id="399073at2"/>
<dbReference type="SUPFAM" id="SSF52540">
    <property type="entry name" value="P-loop containing nucleoside triphosphate hydrolases"/>
    <property type="match status" value="1"/>
</dbReference>
<dbReference type="AlphaFoldDB" id="A0A449B5P1"/>
<proteinExistence type="predicted"/>
<keyword evidence="1" id="KW-0808">Transferase</keyword>
<keyword evidence="2" id="KW-1185">Reference proteome</keyword>
<accession>A0A449B5P1</accession>
<evidence type="ECO:0000313" key="2">
    <source>
        <dbReference type="Proteomes" id="UP000289497"/>
    </source>
</evidence>
<protein>
    <submittedName>
        <fullName evidence="1">Dephospho-CoA kinase</fullName>
    </submittedName>
</protein>
<name>A0A449B5P1_9BACT</name>
<dbReference type="Gene3D" id="3.40.50.300">
    <property type="entry name" value="P-loop containing nucleotide triphosphate hydrolases"/>
    <property type="match status" value="1"/>
</dbReference>
<dbReference type="KEGG" id="mcou:NCTC10179_00077"/>
<dbReference type="RefSeq" id="WP_036434144.1">
    <property type="nucleotide sequence ID" value="NZ_LR215039.1"/>
</dbReference>
<dbReference type="Proteomes" id="UP000289497">
    <property type="component" value="Chromosome"/>
</dbReference>
<dbReference type="GO" id="GO:0016301">
    <property type="term" value="F:kinase activity"/>
    <property type="evidence" value="ECO:0007669"/>
    <property type="project" value="UniProtKB-KW"/>
</dbReference>
<evidence type="ECO:0000313" key="1">
    <source>
        <dbReference type="EMBL" id="VEU75921.1"/>
    </source>
</evidence>
<sequence>MIIVTGLISSGKSTLLSKLNTLGFRVFNADVFVQNLYHDRDFVNEINNSKWNFLIENSSVSKTKILNLLNNNYQDFKVFEELVHLKVFKHLQDNEYDYAEIPVLKNSQVPFWSLAEQIIVLNLKKPIRIAYALKRGMDLGRFNQLDTINTLEFLRQLPFKSIKQIWLSSSEEISDFLAKLQPKNS</sequence>
<dbReference type="EMBL" id="LR215039">
    <property type="protein sequence ID" value="VEU75921.1"/>
    <property type="molecule type" value="Genomic_DNA"/>
</dbReference>
<gene>
    <name evidence="1" type="ORF">NCTC10179_00077</name>
</gene>